<dbReference type="Proteomes" id="UP000789396">
    <property type="component" value="Unassembled WGS sequence"/>
</dbReference>
<gene>
    <name evidence="1" type="ORF">RFULGI_LOCUS1155</name>
</gene>
<organism evidence="1 2">
    <name type="scientific">Racocetra fulgida</name>
    <dbReference type="NCBI Taxonomy" id="60492"/>
    <lineage>
        <taxon>Eukaryota</taxon>
        <taxon>Fungi</taxon>
        <taxon>Fungi incertae sedis</taxon>
        <taxon>Mucoromycota</taxon>
        <taxon>Glomeromycotina</taxon>
        <taxon>Glomeromycetes</taxon>
        <taxon>Diversisporales</taxon>
        <taxon>Gigasporaceae</taxon>
        <taxon>Racocetra</taxon>
    </lineage>
</organism>
<comment type="caution">
    <text evidence="1">The sequence shown here is derived from an EMBL/GenBank/DDBJ whole genome shotgun (WGS) entry which is preliminary data.</text>
</comment>
<accession>A0A9N8W5P7</accession>
<dbReference type="EMBL" id="CAJVPZ010000643">
    <property type="protein sequence ID" value="CAG8471866.1"/>
    <property type="molecule type" value="Genomic_DNA"/>
</dbReference>
<name>A0A9N8W5P7_9GLOM</name>
<evidence type="ECO:0000313" key="1">
    <source>
        <dbReference type="EMBL" id="CAG8471866.1"/>
    </source>
</evidence>
<dbReference type="AlphaFoldDB" id="A0A9N8W5P7"/>
<proteinExistence type="predicted"/>
<dbReference type="OrthoDB" id="2354420at2759"/>
<reference evidence="1" key="1">
    <citation type="submission" date="2021-06" db="EMBL/GenBank/DDBJ databases">
        <authorList>
            <person name="Kallberg Y."/>
            <person name="Tangrot J."/>
            <person name="Rosling A."/>
        </authorList>
    </citation>
    <scope>NUCLEOTIDE SEQUENCE</scope>
    <source>
        <strain evidence="1">IN212</strain>
    </source>
</reference>
<sequence length="202" mass="22734">LALKVKDFDRAVRLLNNPQIIDRRHLIVIDAVPSSLNALNLRLRAVFNIALSHNPMYVGIFIDLGLNNVVILSSYEYDIQNREFMDEVRNQINPNPIFEYGDIHNVHVKRQPPDNNHLINFPIIAGEELYAIRITSDNRDVGGPVFSYFSPNDAGDNPEEIFDVGLNGILTGAIGNIAFMTQYENINEESNLFLVNSAGELV</sequence>
<feature type="non-terminal residue" evidence="1">
    <location>
        <position position="1"/>
    </location>
</feature>
<evidence type="ECO:0000313" key="2">
    <source>
        <dbReference type="Proteomes" id="UP000789396"/>
    </source>
</evidence>
<keyword evidence="2" id="KW-1185">Reference proteome</keyword>
<protein>
    <submittedName>
        <fullName evidence="1">10274_t:CDS:1</fullName>
    </submittedName>
</protein>